<dbReference type="CDD" id="cd00090">
    <property type="entry name" value="HTH_ARSR"/>
    <property type="match status" value="1"/>
</dbReference>
<dbReference type="InterPro" id="IPR011991">
    <property type="entry name" value="ArsR-like_HTH"/>
</dbReference>
<sequence length="377" mass="40453">MAVPRVWPRLHDAQRRVLFEVLVHGSQSRVALARRLGLSRTSLTRLARELVDLGLVEEGDVYVSKSRGRPPEMLHVRPHAAHLLGVKLTGNALYAVVSDLTGRVEEQRQLPLRSRDVADVVSLIGQVAAELFAGREVPAAVGVCLAGDVREEDGREFVDRSIFLGWDAVPLAELVSEATGLPAVTSNDVQALTAGHQWFGAGVKVRSMVVFGLGAGIGSGLVAADGLMTGAHGRPGKIGHAHVGGVGAPCQRGHHDCVHSFLTMPAIEVNAGVQPGDYPLVVERARAGEVRALRAFRHSAYALGVVVAQFVNVLDPEKVVITGEGTDMLDFAREEFDRALDDRLEDTSSESVVIDRQPFEFSHYARGAAVGALRSLF</sequence>
<evidence type="ECO:0000259" key="2">
    <source>
        <dbReference type="Pfam" id="PF12802"/>
    </source>
</evidence>
<evidence type="ECO:0000313" key="4">
    <source>
        <dbReference type="Proteomes" id="UP000638648"/>
    </source>
</evidence>
<dbReference type="Proteomes" id="UP000638648">
    <property type="component" value="Unassembled WGS sequence"/>
</dbReference>
<evidence type="ECO:0000256" key="1">
    <source>
        <dbReference type="ARBA" id="ARBA00006479"/>
    </source>
</evidence>
<keyword evidence="3" id="KW-0808">Transferase</keyword>
<dbReference type="SUPFAM" id="SSF53067">
    <property type="entry name" value="Actin-like ATPase domain"/>
    <property type="match status" value="1"/>
</dbReference>
<dbReference type="InterPro" id="IPR043129">
    <property type="entry name" value="ATPase_NBD"/>
</dbReference>
<dbReference type="EMBL" id="JADBEM010000001">
    <property type="protein sequence ID" value="MBE1607821.1"/>
    <property type="molecule type" value="Genomic_DNA"/>
</dbReference>
<dbReference type="InterPro" id="IPR049874">
    <property type="entry name" value="ROK_cs"/>
</dbReference>
<dbReference type="InterPro" id="IPR036388">
    <property type="entry name" value="WH-like_DNA-bd_sf"/>
</dbReference>
<comment type="similarity">
    <text evidence="1">Belongs to the ROK (NagC/XylR) family.</text>
</comment>
<proteinExistence type="inferred from homology"/>
<dbReference type="GO" id="GO:0003700">
    <property type="term" value="F:DNA-binding transcription factor activity"/>
    <property type="evidence" value="ECO:0007669"/>
    <property type="project" value="InterPro"/>
</dbReference>
<dbReference type="InterPro" id="IPR036390">
    <property type="entry name" value="WH_DNA-bd_sf"/>
</dbReference>
<dbReference type="InterPro" id="IPR000600">
    <property type="entry name" value="ROK"/>
</dbReference>
<dbReference type="Gene3D" id="3.30.420.40">
    <property type="match status" value="2"/>
</dbReference>
<dbReference type="PANTHER" id="PTHR18964">
    <property type="entry name" value="ROK (REPRESSOR, ORF, KINASE) FAMILY"/>
    <property type="match status" value="1"/>
</dbReference>
<reference evidence="3" key="1">
    <citation type="submission" date="2020-10" db="EMBL/GenBank/DDBJ databases">
        <title>Sequencing the genomes of 1000 actinobacteria strains.</title>
        <authorList>
            <person name="Klenk H.-P."/>
        </authorList>
    </citation>
    <scope>NUCLEOTIDE SEQUENCE</scope>
    <source>
        <strain evidence="3">DSM 45354</strain>
    </source>
</reference>
<comment type="caution">
    <text evidence="3">The sequence shown here is derived from an EMBL/GenBank/DDBJ whole genome shotgun (WGS) entry which is preliminary data.</text>
</comment>
<feature type="domain" description="HTH marR-type" evidence="2">
    <location>
        <begin position="11"/>
        <end position="58"/>
    </location>
</feature>
<dbReference type="Gene3D" id="1.10.10.10">
    <property type="entry name" value="Winged helix-like DNA-binding domain superfamily/Winged helix DNA-binding domain"/>
    <property type="match status" value="1"/>
</dbReference>
<dbReference type="InterPro" id="IPR000835">
    <property type="entry name" value="HTH_MarR-typ"/>
</dbReference>
<protein>
    <submittedName>
        <fullName evidence="3">NBD/HSP70 family sugar kinase</fullName>
    </submittedName>
</protein>
<organism evidence="3 4">
    <name type="scientific">Actinopolymorpha pittospori</name>
    <dbReference type="NCBI Taxonomy" id="648752"/>
    <lineage>
        <taxon>Bacteria</taxon>
        <taxon>Bacillati</taxon>
        <taxon>Actinomycetota</taxon>
        <taxon>Actinomycetes</taxon>
        <taxon>Propionibacteriales</taxon>
        <taxon>Actinopolymorphaceae</taxon>
        <taxon>Actinopolymorpha</taxon>
    </lineage>
</organism>
<dbReference type="PANTHER" id="PTHR18964:SF149">
    <property type="entry name" value="BIFUNCTIONAL UDP-N-ACETYLGLUCOSAMINE 2-EPIMERASE_N-ACETYLMANNOSAMINE KINASE"/>
    <property type="match status" value="1"/>
</dbReference>
<accession>A0A927MVT5</accession>
<dbReference type="AlphaFoldDB" id="A0A927MVT5"/>
<dbReference type="Pfam" id="PF12802">
    <property type="entry name" value="MarR_2"/>
    <property type="match status" value="1"/>
</dbReference>
<dbReference type="GO" id="GO:0016301">
    <property type="term" value="F:kinase activity"/>
    <property type="evidence" value="ECO:0007669"/>
    <property type="project" value="UniProtKB-KW"/>
</dbReference>
<dbReference type="Pfam" id="PF00480">
    <property type="entry name" value="ROK"/>
    <property type="match status" value="1"/>
</dbReference>
<keyword evidence="4" id="KW-1185">Reference proteome</keyword>
<dbReference type="SUPFAM" id="SSF46785">
    <property type="entry name" value="Winged helix' DNA-binding domain"/>
    <property type="match status" value="1"/>
</dbReference>
<keyword evidence="3" id="KW-0418">Kinase</keyword>
<dbReference type="PROSITE" id="PS01125">
    <property type="entry name" value="ROK"/>
    <property type="match status" value="2"/>
</dbReference>
<evidence type="ECO:0000313" key="3">
    <source>
        <dbReference type="EMBL" id="MBE1607821.1"/>
    </source>
</evidence>
<name>A0A927MVT5_9ACTN</name>
<dbReference type="RefSeq" id="WP_192751705.1">
    <property type="nucleotide sequence ID" value="NZ_JADBEM010000001.1"/>
</dbReference>
<gene>
    <name evidence="3" type="ORF">HEB94_004669</name>
</gene>